<name>A0AAV9Z2G7_9AGAR</name>
<feature type="region of interest" description="Disordered" evidence="2">
    <location>
        <begin position="298"/>
        <end position="365"/>
    </location>
</feature>
<organism evidence="3 4">
    <name type="scientific">Favolaschia claudopus</name>
    <dbReference type="NCBI Taxonomy" id="2862362"/>
    <lineage>
        <taxon>Eukaryota</taxon>
        <taxon>Fungi</taxon>
        <taxon>Dikarya</taxon>
        <taxon>Basidiomycota</taxon>
        <taxon>Agaricomycotina</taxon>
        <taxon>Agaricomycetes</taxon>
        <taxon>Agaricomycetidae</taxon>
        <taxon>Agaricales</taxon>
        <taxon>Marasmiineae</taxon>
        <taxon>Mycenaceae</taxon>
        <taxon>Favolaschia</taxon>
    </lineage>
</organism>
<protein>
    <submittedName>
        <fullName evidence="3">Uncharacterized protein</fullName>
    </submittedName>
</protein>
<evidence type="ECO:0000313" key="3">
    <source>
        <dbReference type="EMBL" id="KAK6969048.1"/>
    </source>
</evidence>
<keyword evidence="1" id="KW-0175">Coiled coil</keyword>
<keyword evidence="4" id="KW-1185">Reference proteome</keyword>
<dbReference type="Proteomes" id="UP001362999">
    <property type="component" value="Unassembled WGS sequence"/>
</dbReference>
<evidence type="ECO:0000256" key="2">
    <source>
        <dbReference type="SAM" id="MobiDB-lite"/>
    </source>
</evidence>
<feature type="region of interest" description="Disordered" evidence="2">
    <location>
        <begin position="1"/>
        <end position="37"/>
    </location>
</feature>
<comment type="caution">
    <text evidence="3">The sequence shown here is derived from an EMBL/GenBank/DDBJ whole genome shotgun (WGS) entry which is preliminary data.</text>
</comment>
<reference evidence="3 4" key="1">
    <citation type="journal article" date="2024" name="J Genomics">
        <title>Draft genome sequencing and assembly of Favolaschia claudopus CIRM-BRFM 2984 isolated from oak limbs.</title>
        <authorList>
            <person name="Navarro D."/>
            <person name="Drula E."/>
            <person name="Chaduli D."/>
            <person name="Cazenave R."/>
            <person name="Ahrendt S."/>
            <person name="Wang J."/>
            <person name="Lipzen A."/>
            <person name="Daum C."/>
            <person name="Barry K."/>
            <person name="Grigoriev I.V."/>
            <person name="Favel A."/>
            <person name="Rosso M.N."/>
            <person name="Martin F."/>
        </authorList>
    </citation>
    <scope>NUCLEOTIDE SEQUENCE [LARGE SCALE GENOMIC DNA]</scope>
    <source>
        <strain evidence="3 4">CIRM-BRFM 2984</strain>
    </source>
</reference>
<evidence type="ECO:0000313" key="4">
    <source>
        <dbReference type="Proteomes" id="UP001362999"/>
    </source>
</evidence>
<sequence length="365" mass="39588">MSDVEMPPANQGTKRRREGSSERTGQPAKRTAVASQEASAAGFTAATSLWTLAYQQSVTDRIRVPPTLVQDAFCTKHDEALKEYQSAQKQFQKAQVTLERFNQARENGATPSMIAHAIKGPVVQLLKGTPALDSIDADTANAKSILDEAIDAARKNATDYLQAIYAAQVEHCRTGVNVQEAADRLVNSVKEYTKEIVESSQDVKDVHIWDAYIDRLRAAFVIELTNLSFDFAAKIRQESANREANANAVETARIAAETEKAAKPIKDLVEEIAEAKIASVNTFFTERFKSIQQDLDSQKTVKASSSNNNAQASSSKKKDTKAKKATQDGGKNTNHADAEGGGSSKKKGKGKKGKGKQKAKDNANA</sequence>
<accession>A0AAV9Z2G7</accession>
<feature type="coiled-coil region" evidence="1">
    <location>
        <begin position="77"/>
        <end position="104"/>
    </location>
</feature>
<feature type="compositionally biased region" description="Low complexity" evidence="2">
    <location>
        <begin position="302"/>
        <end position="314"/>
    </location>
</feature>
<dbReference type="EMBL" id="JAWWNJ010000235">
    <property type="protein sequence ID" value="KAK6969048.1"/>
    <property type="molecule type" value="Genomic_DNA"/>
</dbReference>
<dbReference type="AlphaFoldDB" id="A0AAV9Z2G7"/>
<evidence type="ECO:0000256" key="1">
    <source>
        <dbReference type="SAM" id="Coils"/>
    </source>
</evidence>
<gene>
    <name evidence="3" type="ORF">R3P38DRAFT_3298867</name>
</gene>
<proteinExistence type="predicted"/>
<feature type="compositionally biased region" description="Basic residues" evidence="2">
    <location>
        <begin position="344"/>
        <end position="357"/>
    </location>
</feature>